<sequence>MQTDINESEPISQYETTTYRVLGRQFMDH</sequence>
<proteinExistence type="predicted"/>
<gene>
    <name evidence="1" type="ORF">METZ01_LOCUS126192</name>
</gene>
<reference evidence="1" key="1">
    <citation type="submission" date="2018-05" db="EMBL/GenBank/DDBJ databases">
        <authorList>
            <person name="Lanie J.A."/>
            <person name="Ng W.-L."/>
            <person name="Kazmierczak K.M."/>
            <person name="Andrzejewski T.M."/>
            <person name="Davidsen T.M."/>
            <person name="Wayne K.J."/>
            <person name="Tettelin H."/>
            <person name="Glass J.I."/>
            <person name="Rusch D."/>
            <person name="Podicherti R."/>
            <person name="Tsui H.-C.T."/>
            <person name="Winkler M.E."/>
        </authorList>
    </citation>
    <scope>NUCLEOTIDE SEQUENCE</scope>
</reference>
<protein>
    <submittedName>
        <fullName evidence="1">Uncharacterized protein</fullName>
    </submittedName>
</protein>
<organism evidence="1">
    <name type="scientific">marine metagenome</name>
    <dbReference type="NCBI Taxonomy" id="408172"/>
    <lineage>
        <taxon>unclassified sequences</taxon>
        <taxon>metagenomes</taxon>
        <taxon>ecological metagenomes</taxon>
    </lineage>
</organism>
<dbReference type="AlphaFoldDB" id="A0A381Y8I3"/>
<name>A0A381Y8I3_9ZZZZ</name>
<accession>A0A381Y8I3</accession>
<evidence type="ECO:0000313" key="1">
    <source>
        <dbReference type="EMBL" id="SVA73338.1"/>
    </source>
</evidence>
<dbReference type="EMBL" id="UINC01017632">
    <property type="protein sequence ID" value="SVA73338.1"/>
    <property type="molecule type" value="Genomic_DNA"/>
</dbReference>